<protein>
    <submittedName>
        <fullName evidence="1">Uncharacterized protein</fullName>
    </submittedName>
</protein>
<dbReference type="EMBL" id="BOON01000069">
    <property type="protein sequence ID" value="GII26195.1"/>
    <property type="molecule type" value="Genomic_DNA"/>
</dbReference>
<reference evidence="1" key="1">
    <citation type="submission" date="2021-01" db="EMBL/GenBank/DDBJ databases">
        <title>Whole genome shotgun sequence of Planosporangium mesophilum NBRC 109066.</title>
        <authorList>
            <person name="Komaki H."/>
            <person name="Tamura T."/>
        </authorList>
    </citation>
    <scope>NUCLEOTIDE SEQUENCE</scope>
    <source>
        <strain evidence="1">NBRC 109066</strain>
    </source>
</reference>
<dbReference type="Proteomes" id="UP000599074">
    <property type="component" value="Unassembled WGS sequence"/>
</dbReference>
<keyword evidence="2" id="KW-1185">Reference proteome</keyword>
<name>A0A8J3X364_9ACTN</name>
<accession>A0A8J3X364</accession>
<evidence type="ECO:0000313" key="1">
    <source>
        <dbReference type="EMBL" id="GII26195.1"/>
    </source>
</evidence>
<sequence length="82" mass="8642">MALALDGHVADPAPHLVTAVLLHDAPEYAPNNIDLDALLTARFGSSVAATVRALEHAFHTTVAPHLPPSMAGDLPRFVVRAE</sequence>
<dbReference type="AlphaFoldDB" id="A0A8J3X364"/>
<comment type="caution">
    <text evidence="1">The sequence shown here is derived from an EMBL/GenBank/DDBJ whole genome shotgun (WGS) entry which is preliminary data.</text>
</comment>
<organism evidence="1 2">
    <name type="scientific">Planosporangium mesophilum</name>
    <dbReference type="NCBI Taxonomy" id="689768"/>
    <lineage>
        <taxon>Bacteria</taxon>
        <taxon>Bacillati</taxon>
        <taxon>Actinomycetota</taxon>
        <taxon>Actinomycetes</taxon>
        <taxon>Micromonosporales</taxon>
        <taxon>Micromonosporaceae</taxon>
        <taxon>Planosporangium</taxon>
    </lineage>
</organism>
<dbReference type="RefSeq" id="WP_168113837.1">
    <property type="nucleotide sequence ID" value="NZ_BOON01000069.1"/>
</dbReference>
<proteinExistence type="predicted"/>
<evidence type="ECO:0000313" key="2">
    <source>
        <dbReference type="Proteomes" id="UP000599074"/>
    </source>
</evidence>
<gene>
    <name evidence="1" type="ORF">Pme01_57920</name>
</gene>